<gene>
    <name evidence="3" type="primary">SECISBP2</name>
    <name evidence="3" type="ORF">Ciccas_010647</name>
</gene>
<dbReference type="EMBL" id="JBJKFK010002656">
    <property type="protein sequence ID" value="KAL3310781.1"/>
    <property type="molecule type" value="Genomic_DNA"/>
</dbReference>
<accession>A0ABD2PWG8</accession>
<evidence type="ECO:0000313" key="4">
    <source>
        <dbReference type="Proteomes" id="UP001626550"/>
    </source>
</evidence>
<evidence type="ECO:0000256" key="1">
    <source>
        <dbReference type="SAM" id="MobiDB-lite"/>
    </source>
</evidence>
<feature type="region of interest" description="Disordered" evidence="1">
    <location>
        <begin position="60"/>
        <end position="137"/>
    </location>
</feature>
<dbReference type="AlphaFoldDB" id="A0ABD2PWG8"/>
<name>A0ABD2PWG8_9PLAT</name>
<protein>
    <submittedName>
        <fullName evidence="3">Selenocysteine insertion sequence-binding protein 2</fullName>
    </submittedName>
</protein>
<reference evidence="3 4" key="1">
    <citation type="submission" date="2024-11" db="EMBL/GenBank/DDBJ databases">
        <title>Adaptive evolution of stress response genes in parasites aligns with host niche diversity.</title>
        <authorList>
            <person name="Hahn C."/>
            <person name="Resl P."/>
        </authorList>
    </citation>
    <scope>NUCLEOTIDE SEQUENCE [LARGE SCALE GENOMIC DNA]</scope>
    <source>
        <strain evidence="3">EGGRZ-B1_66</strain>
        <tissue evidence="3">Body</tissue>
    </source>
</reference>
<keyword evidence="2" id="KW-1133">Transmembrane helix</keyword>
<keyword evidence="4" id="KW-1185">Reference proteome</keyword>
<feature type="transmembrane region" description="Helical" evidence="2">
    <location>
        <begin position="266"/>
        <end position="291"/>
    </location>
</feature>
<evidence type="ECO:0000256" key="2">
    <source>
        <dbReference type="SAM" id="Phobius"/>
    </source>
</evidence>
<organism evidence="3 4">
    <name type="scientific">Cichlidogyrus casuarinus</name>
    <dbReference type="NCBI Taxonomy" id="1844966"/>
    <lineage>
        <taxon>Eukaryota</taxon>
        <taxon>Metazoa</taxon>
        <taxon>Spiralia</taxon>
        <taxon>Lophotrochozoa</taxon>
        <taxon>Platyhelminthes</taxon>
        <taxon>Monogenea</taxon>
        <taxon>Monopisthocotylea</taxon>
        <taxon>Dactylogyridea</taxon>
        <taxon>Ancyrocephalidae</taxon>
        <taxon>Cichlidogyrus</taxon>
    </lineage>
</organism>
<feature type="compositionally biased region" description="Gly residues" evidence="1">
    <location>
        <begin position="79"/>
        <end position="103"/>
    </location>
</feature>
<comment type="caution">
    <text evidence="3">The sequence shown here is derived from an EMBL/GenBank/DDBJ whole genome shotgun (WGS) entry which is preliminary data.</text>
</comment>
<keyword evidence="2" id="KW-0812">Transmembrane</keyword>
<keyword evidence="2" id="KW-0472">Membrane</keyword>
<evidence type="ECO:0000313" key="3">
    <source>
        <dbReference type="EMBL" id="KAL3310781.1"/>
    </source>
</evidence>
<sequence length="503" mass="57534">MYEEARALVMVTIFVGLVKKIWKVDLKTVEGLINLLSRSAHKELAKKYLKNRKKVERSLSKNEPYFSWHDGESENGQDEGQGQGQDEGQGQGQDEGQGQGQDEGQGQDLNEQEKSKKDTGKGKKDTGNGNDPDESENGLDFTKFLIEFYGGTKTTPKGTHIQKVFHPDISIYKNDKILDYKEGELKYILPVELGQNQGFKNAADANSFLKRDRLVMRLRAVISLYLLRFGVWLDYKAYTVPSTIELRSMLEDDLQDETKSDALLKLFVRILGCMCICGMLGLAKIVVYLICKEEHQKFNFSRLLTPGYKRVLLGLIDHYAGKDEWESKARDGFRREQGESSTSDCRYAIDQLVDKQKPKVAPMVMNAPLIKDRASYKIIVAYTRADLKEEETYNYNQIFKAFEIKQRASETVGSFHRYAFKWVLPSSQDKDVKKILRENHDLQRKYWKVLHVAFKFIGLTFSEFDGFNCDNQKISISAETILAVIEACQGPDKGSRSKYKFAE</sequence>
<feature type="compositionally biased region" description="Basic and acidic residues" evidence="1">
    <location>
        <begin position="111"/>
        <end position="126"/>
    </location>
</feature>
<proteinExistence type="predicted"/>
<dbReference type="Proteomes" id="UP001626550">
    <property type="component" value="Unassembled WGS sequence"/>
</dbReference>